<evidence type="ECO:0000313" key="3">
    <source>
        <dbReference type="EMBL" id="AQU79370.1"/>
    </source>
</evidence>
<keyword evidence="1" id="KW-0812">Transmembrane</keyword>
<evidence type="ECO:0000256" key="1">
    <source>
        <dbReference type="SAM" id="Phobius"/>
    </source>
</evidence>
<name>A0ABN4XQN1_9BACL</name>
<keyword evidence="4" id="KW-1185">Reference proteome</keyword>
<dbReference type="EMBL" id="CP019401">
    <property type="protein sequence ID" value="AQU79370.1"/>
    <property type="molecule type" value="Genomic_DNA"/>
</dbReference>
<accession>A0ABN4XQN1</accession>
<keyword evidence="1" id="KW-0472">Membrane</keyword>
<protein>
    <recommendedName>
        <fullName evidence="2">DUF1648 domain-containing protein</fullName>
    </recommendedName>
</protein>
<sequence>MAKQPELTLASLVFGKGFNSVSVLTFVWLLVFFFTQYDSLPEQVPVHYNGASEVDRWGGKSELFNLPVIGAALWISMTILEKYVHLYNYFKLTTESAKLYYENGR</sequence>
<dbReference type="InterPro" id="IPR012867">
    <property type="entry name" value="DUF1648"/>
</dbReference>
<dbReference type="Pfam" id="PF07853">
    <property type="entry name" value="DUF1648"/>
    <property type="match status" value="1"/>
</dbReference>
<feature type="domain" description="DUF1648" evidence="2">
    <location>
        <begin position="26"/>
        <end position="70"/>
    </location>
</feature>
<evidence type="ECO:0000313" key="4">
    <source>
        <dbReference type="Proteomes" id="UP000189661"/>
    </source>
</evidence>
<proteinExistence type="predicted"/>
<organism evidence="3 4">
    <name type="scientific">Planococcus faecalis</name>
    <dbReference type="NCBI Taxonomy" id="1598147"/>
    <lineage>
        <taxon>Bacteria</taxon>
        <taxon>Bacillati</taxon>
        <taxon>Bacillota</taxon>
        <taxon>Bacilli</taxon>
        <taxon>Bacillales</taxon>
        <taxon>Caryophanaceae</taxon>
        <taxon>Planococcus</taxon>
    </lineage>
</organism>
<keyword evidence="1" id="KW-1133">Transmembrane helix</keyword>
<reference evidence="3 4" key="1">
    <citation type="submission" date="2017-01" db="EMBL/GenBank/DDBJ databases">
        <title>Planococcus faecalis genome complete sequence.</title>
        <authorList>
            <person name="Lee P.C."/>
        </authorList>
    </citation>
    <scope>NUCLEOTIDE SEQUENCE [LARGE SCALE GENOMIC DNA]</scope>
    <source>
        <strain evidence="3 4">AJ003</strain>
    </source>
</reference>
<dbReference type="RefSeq" id="WP_078080425.1">
    <property type="nucleotide sequence ID" value="NZ_CP019401.1"/>
</dbReference>
<dbReference type="Proteomes" id="UP000189661">
    <property type="component" value="Chromosome"/>
</dbReference>
<evidence type="ECO:0000259" key="2">
    <source>
        <dbReference type="Pfam" id="PF07853"/>
    </source>
</evidence>
<gene>
    <name evidence="3" type="ORF">AJGP001_08890</name>
</gene>
<feature type="transmembrane region" description="Helical" evidence="1">
    <location>
        <begin position="12"/>
        <end position="34"/>
    </location>
</feature>
<feature type="transmembrane region" description="Helical" evidence="1">
    <location>
        <begin position="63"/>
        <end position="80"/>
    </location>
</feature>